<accession>A0ABU1WBJ1</accession>
<dbReference type="Proteomes" id="UP001251524">
    <property type="component" value="Unassembled WGS sequence"/>
</dbReference>
<protein>
    <recommendedName>
        <fullName evidence="4">Secreted protein</fullName>
    </recommendedName>
</protein>
<keyword evidence="1" id="KW-0732">Signal</keyword>
<evidence type="ECO:0008006" key="4">
    <source>
        <dbReference type="Google" id="ProtNLM"/>
    </source>
</evidence>
<keyword evidence="3" id="KW-1185">Reference proteome</keyword>
<sequence length="162" mass="17779">MLPIRTRLLAAVIVLALAPCAAAQQQIEQQMSPEQFKATGLDRLSPEQLANLNAWLNGKLEIETAKAAKTAKQEVVKENRGFATFGSTDPITDRISGDFRGFGKGRTYTLDNGQVWEQVDDARLAGAHLTNPQVKITPTIVGNSWYLAVEGFNTRAKVQRVK</sequence>
<name>A0ABU1WBJ1_9GAMM</name>
<evidence type="ECO:0000256" key="1">
    <source>
        <dbReference type="SAM" id="SignalP"/>
    </source>
</evidence>
<comment type="caution">
    <text evidence="2">The sequence shown here is derived from an EMBL/GenBank/DDBJ whole genome shotgun (WGS) entry which is preliminary data.</text>
</comment>
<feature type="chain" id="PRO_5047100711" description="Secreted protein" evidence="1">
    <location>
        <begin position="24"/>
        <end position="162"/>
    </location>
</feature>
<evidence type="ECO:0000313" key="3">
    <source>
        <dbReference type="Proteomes" id="UP001251524"/>
    </source>
</evidence>
<feature type="signal peptide" evidence="1">
    <location>
        <begin position="1"/>
        <end position="23"/>
    </location>
</feature>
<gene>
    <name evidence="2" type="ORF">J2X06_002170</name>
</gene>
<reference evidence="2 3" key="1">
    <citation type="submission" date="2023-07" db="EMBL/GenBank/DDBJ databases">
        <title>Sorghum-associated microbial communities from plants grown in Nebraska, USA.</title>
        <authorList>
            <person name="Schachtman D."/>
        </authorList>
    </citation>
    <scope>NUCLEOTIDE SEQUENCE [LARGE SCALE GENOMIC DNA]</scope>
    <source>
        <strain evidence="2 3">BE198</strain>
    </source>
</reference>
<dbReference type="RefSeq" id="WP_310062150.1">
    <property type="nucleotide sequence ID" value="NZ_JAVDVY010000002.1"/>
</dbReference>
<dbReference type="EMBL" id="JAVDVY010000002">
    <property type="protein sequence ID" value="MDR7134961.1"/>
    <property type="molecule type" value="Genomic_DNA"/>
</dbReference>
<organism evidence="2 3">
    <name type="scientific">Lysobacter niastensis</name>
    <dbReference type="NCBI Taxonomy" id="380629"/>
    <lineage>
        <taxon>Bacteria</taxon>
        <taxon>Pseudomonadati</taxon>
        <taxon>Pseudomonadota</taxon>
        <taxon>Gammaproteobacteria</taxon>
        <taxon>Lysobacterales</taxon>
        <taxon>Lysobacteraceae</taxon>
        <taxon>Lysobacter</taxon>
    </lineage>
</organism>
<proteinExistence type="predicted"/>
<evidence type="ECO:0000313" key="2">
    <source>
        <dbReference type="EMBL" id="MDR7134961.1"/>
    </source>
</evidence>